<evidence type="ECO:0000313" key="11">
    <source>
        <dbReference type="EMBL" id="SAM05527.1"/>
    </source>
</evidence>
<dbReference type="STRING" id="4829.A0A168QTH0"/>
<evidence type="ECO:0000256" key="3">
    <source>
        <dbReference type="ARBA" id="ARBA00022722"/>
    </source>
</evidence>
<accession>A0A168QTH0</accession>
<dbReference type="PANTHER" id="PTHR15749:SF4">
    <property type="entry name" value="FANCONI-ASSOCIATED NUCLEASE 1"/>
    <property type="match status" value="1"/>
</dbReference>
<dbReference type="OMA" id="ECRVESM"/>
<dbReference type="InterPro" id="IPR049126">
    <property type="entry name" value="FAN1-like_TPR"/>
</dbReference>
<dbReference type="GO" id="GO:0036297">
    <property type="term" value="P:interstrand cross-link repair"/>
    <property type="evidence" value="ECO:0007669"/>
    <property type="project" value="InterPro"/>
</dbReference>
<feature type="region of interest" description="Disordered" evidence="9">
    <location>
        <begin position="1"/>
        <end position="55"/>
    </location>
</feature>
<evidence type="ECO:0000256" key="5">
    <source>
        <dbReference type="ARBA" id="ARBA00022801"/>
    </source>
</evidence>
<dbReference type="InterPro" id="IPR011856">
    <property type="entry name" value="tRNA_endonuc-like_dom_sf"/>
</dbReference>
<gene>
    <name evidence="11" type="primary">ABSGL_11402.1 scaffold 12295</name>
</gene>
<keyword evidence="5 8" id="KW-0378">Hydrolase</keyword>
<dbReference type="AlphaFoldDB" id="A0A168QTH0"/>
<dbReference type="InterPro" id="IPR014883">
    <property type="entry name" value="VRR_NUC"/>
</dbReference>
<keyword evidence="8" id="KW-0234">DNA repair</keyword>
<dbReference type="SMART" id="SM00990">
    <property type="entry name" value="VRR_NUC"/>
    <property type="match status" value="1"/>
</dbReference>
<dbReference type="Gene3D" id="3.40.1350.10">
    <property type="match status" value="1"/>
</dbReference>
<dbReference type="InterPro" id="IPR049125">
    <property type="entry name" value="FAN1-like_WH"/>
</dbReference>
<evidence type="ECO:0000313" key="12">
    <source>
        <dbReference type="Proteomes" id="UP000078561"/>
    </source>
</evidence>
<comment type="similarity">
    <text evidence="2 8">Belongs to the FAN1 family.</text>
</comment>
<keyword evidence="8" id="KW-0227">DNA damage</keyword>
<keyword evidence="6 8" id="KW-0460">Magnesium</keyword>
<keyword evidence="12" id="KW-1185">Reference proteome</keyword>
<keyword evidence="7 8" id="KW-0464">Manganese</keyword>
<feature type="compositionally biased region" description="Low complexity" evidence="9">
    <location>
        <begin position="42"/>
        <end position="55"/>
    </location>
</feature>
<comment type="catalytic activity">
    <reaction evidence="1 8">
        <text>Hydrolytically removes 5'-nucleotides successively from the 3'-hydroxy termini of 3'-hydroxy-terminated oligonucleotides.</text>
        <dbReference type="EC" id="3.1.4.1"/>
    </reaction>
</comment>
<comment type="subcellular location">
    <subcellularLocation>
        <location evidence="8">Nucleus</location>
    </subcellularLocation>
</comment>
<keyword evidence="3 8" id="KW-0540">Nuclease</keyword>
<dbReference type="EC" id="3.1.4.1" evidence="8"/>
<dbReference type="Pfam" id="PF08774">
    <property type="entry name" value="VRR_NUC"/>
    <property type="match status" value="1"/>
</dbReference>
<dbReference type="FunCoup" id="A0A168QTH0">
    <property type="interactions" value="412"/>
</dbReference>
<feature type="compositionally biased region" description="Low complexity" evidence="9">
    <location>
        <begin position="98"/>
        <end position="117"/>
    </location>
</feature>
<feature type="compositionally biased region" description="Basic and acidic residues" evidence="9">
    <location>
        <begin position="72"/>
        <end position="82"/>
    </location>
</feature>
<sequence>MHQQDNNKRSSSAKAPVSSAKRQQIAGGKGQRKIDLFFKKPSQPTTHTTTTTTTTTLSVQSQVVTTATNDITIKDNNNKENTDASTTPPPLHEQVVNANEDTPAPTATPEAEASQAAPTPFFETSMYTDQVHHMLTTVLDGEAFLFTASDLDRFEHFKKLPLEPQHLFVRLWMRKQRRWLRVNKLDYSSNIRDIHQAATELAKCDMVHTFGYDDVDGASVLDWPDILNLLTVDELKDFATCYQCQPTDRKMRSDYVDALTVARQQTSESLSLNGLARIDRFMDKAKEILGPCILLDESYDTVFHRLNIVYYRLSDPTESNSMRTAILAKLSRQRYPDYIYCRTANVWTSKEELDHYEKAFRLQYEFETKMESIPFERRKQQQQIKDSDDSTGDKDVRLMERELWMECWLMCENIIGVWEDLLQQRPSNKDDMGAEHRGYYMRRFEAGYIYTHMLEHGTKALGKLQEYSLEALVLQKLIDQRIYRMGKRGKWYDRLALIQATYLKDIPERQRKKMALQTCISGIQDPRVHQTHLTTLQRRIHRLERDLCIPKREQHDFSYLSLKKPSEKTIHGERISDTITGKKSSWRGDDGAEISVEEVAIQYYNKQGYQGLHAENGVVTMLFMLLFWDIIFSPIPGAFETPYQTAPLDLRSDAFYVERIGMINERLAQIGQEDSSHYLDIIKQVDDEHRPLQTLCAGVNWNYEQTHLLEVAECIGPQPLAALCRLLAEEFGHRQGGMPDLCCWNYSEKQCLFVEVKGPGDKLSETQKIWLDTLTNMGIPAEVCYVKIWMGEDELLNNE</sequence>
<dbReference type="InterPro" id="IPR033315">
    <property type="entry name" value="Fan1-like"/>
</dbReference>
<evidence type="ECO:0000256" key="7">
    <source>
        <dbReference type="ARBA" id="ARBA00023211"/>
    </source>
</evidence>
<keyword evidence="8" id="KW-0539">Nucleus</keyword>
<evidence type="ECO:0000256" key="6">
    <source>
        <dbReference type="ARBA" id="ARBA00022842"/>
    </source>
</evidence>
<dbReference type="Pfam" id="PF21315">
    <property type="entry name" value="FAN1_HTH"/>
    <property type="match status" value="1"/>
</dbReference>
<evidence type="ECO:0000256" key="8">
    <source>
        <dbReference type="RuleBase" id="RU365033"/>
    </source>
</evidence>
<comment type="cofactor">
    <cofactor evidence="8">
        <name>Mg(2+)</name>
        <dbReference type="ChEBI" id="CHEBI:18420"/>
    </cofactor>
    <cofactor evidence="8">
        <name>Mn(2+)</name>
        <dbReference type="ChEBI" id="CHEBI:29035"/>
    </cofactor>
</comment>
<evidence type="ECO:0000256" key="2">
    <source>
        <dbReference type="ARBA" id="ARBA00005533"/>
    </source>
</evidence>
<dbReference type="GO" id="GO:0070336">
    <property type="term" value="F:flap-structured DNA binding"/>
    <property type="evidence" value="ECO:0007669"/>
    <property type="project" value="TreeGrafter"/>
</dbReference>
<evidence type="ECO:0000256" key="1">
    <source>
        <dbReference type="ARBA" id="ARBA00000983"/>
    </source>
</evidence>
<proteinExistence type="inferred from homology"/>
<dbReference type="Pfam" id="PF21170">
    <property type="entry name" value="FAN1_TPR"/>
    <property type="match status" value="1"/>
</dbReference>
<dbReference type="InterPro" id="IPR049132">
    <property type="entry name" value="FAN1-like_euk"/>
</dbReference>
<feature type="domain" description="VRR-NUC" evidence="10">
    <location>
        <begin position="673"/>
        <end position="788"/>
    </location>
</feature>
<reference evidence="11" key="1">
    <citation type="submission" date="2016-04" db="EMBL/GenBank/DDBJ databases">
        <authorList>
            <person name="Evans L.H."/>
            <person name="Alamgir A."/>
            <person name="Owens N."/>
            <person name="Weber N.D."/>
            <person name="Virtaneva K."/>
            <person name="Barbian K."/>
            <person name="Babar A."/>
            <person name="Rosenke K."/>
        </authorList>
    </citation>
    <scope>NUCLEOTIDE SEQUENCE [LARGE SCALE GENOMIC DNA]</scope>
    <source>
        <strain evidence="11">CBS 101.48</strain>
    </source>
</reference>
<dbReference type="OrthoDB" id="76364at2759"/>
<evidence type="ECO:0000256" key="4">
    <source>
        <dbReference type="ARBA" id="ARBA00022723"/>
    </source>
</evidence>
<dbReference type="GO" id="GO:0017108">
    <property type="term" value="F:5'-flap endonuclease activity"/>
    <property type="evidence" value="ECO:0007669"/>
    <property type="project" value="TreeGrafter"/>
</dbReference>
<name>A0A168QTH0_ABSGL</name>
<dbReference type="GO" id="GO:0046872">
    <property type="term" value="F:metal ion binding"/>
    <property type="evidence" value="ECO:0007669"/>
    <property type="project" value="UniProtKB-KW"/>
</dbReference>
<dbReference type="InParanoid" id="A0A168QTH0"/>
<dbReference type="CDD" id="cd22326">
    <property type="entry name" value="FAN1-like"/>
    <property type="match status" value="1"/>
</dbReference>
<feature type="compositionally biased region" description="Low complexity" evidence="9">
    <location>
        <begin position="9"/>
        <end position="21"/>
    </location>
</feature>
<dbReference type="GO" id="GO:0004528">
    <property type="term" value="F:phosphodiesterase I activity"/>
    <property type="evidence" value="ECO:0007669"/>
    <property type="project" value="UniProtKB-EC"/>
</dbReference>
<dbReference type="GO" id="GO:0005634">
    <property type="term" value="C:nucleus"/>
    <property type="evidence" value="ECO:0007669"/>
    <property type="project" value="UniProtKB-SubCell"/>
</dbReference>
<dbReference type="EMBL" id="LT554468">
    <property type="protein sequence ID" value="SAM05527.1"/>
    <property type="molecule type" value="Genomic_DNA"/>
</dbReference>
<organism evidence="11">
    <name type="scientific">Absidia glauca</name>
    <name type="common">Pin mould</name>
    <dbReference type="NCBI Taxonomy" id="4829"/>
    <lineage>
        <taxon>Eukaryota</taxon>
        <taxon>Fungi</taxon>
        <taxon>Fungi incertae sedis</taxon>
        <taxon>Mucoromycota</taxon>
        <taxon>Mucoromycotina</taxon>
        <taxon>Mucoromycetes</taxon>
        <taxon>Mucorales</taxon>
        <taxon>Cunninghamellaceae</taxon>
        <taxon>Absidia</taxon>
    </lineage>
</organism>
<comment type="function">
    <text evidence="8">Nuclease required for the repair of DNA interstrand cross-links (ICL). Acts as a 5'-3' exonuclease that anchors at a cut end of DNA and cleaves DNA successively at every third nucleotide, allowing to excise an ICL from one strand through flanking incisions.</text>
</comment>
<dbReference type="GO" id="GO:0008409">
    <property type="term" value="F:5'-3' exonuclease activity"/>
    <property type="evidence" value="ECO:0007669"/>
    <property type="project" value="TreeGrafter"/>
</dbReference>
<evidence type="ECO:0000256" key="9">
    <source>
        <dbReference type="SAM" id="MobiDB-lite"/>
    </source>
</evidence>
<keyword evidence="4 8" id="KW-0479">Metal-binding</keyword>
<protein>
    <recommendedName>
        <fullName evidence="8">Fanconi-associated nuclease</fullName>
        <ecNumber evidence="8">3.1.4.1</ecNumber>
    </recommendedName>
</protein>
<evidence type="ECO:0000259" key="10">
    <source>
        <dbReference type="SMART" id="SM00990"/>
    </source>
</evidence>
<feature type="region of interest" description="Disordered" evidence="9">
    <location>
        <begin position="70"/>
        <end position="117"/>
    </location>
</feature>
<dbReference type="PANTHER" id="PTHR15749">
    <property type="entry name" value="FANCONI-ASSOCIATED NUCLEASE 1"/>
    <property type="match status" value="1"/>
</dbReference>
<dbReference type="Proteomes" id="UP000078561">
    <property type="component" value="Unassembled WGS sequence"/>
</dbReference>